<evidence type="ECO:0000256" key="1">
    <source>
        <dbReference type="ARBA" id="ARBA00001947"/>
    </source>
</evidence>
<comment type="subcellular location">
    <subcellularLocation>
        <location evidence="2">Membrane</location>
        <topology evidence="2">Multi-pass membrane protein</topology>
    </subcellularLocation>
</comment>
<keyword evidence="10 11" id="KW-0472">Membrane</keyword>
<dbReference type="Gene3D" id="2.30.42.10">
    <property type="match status" value="1"/>
</dbReference>
<dbReference type="NCBIfam" id="TIGR00054">
    <property type="entry name" value="RIP metalloprotease RseP"/>
    <property type="match status" value="1"/>
</dbReference>
<protein>
    <recommendedName>
        <fullName evidence="11">Zinc metalloprotease</fullName>
        <ecNumber evidence="11">3.4.24.-</ecNumber>
    </recommendedName>
</protein>
<feature type="transmembrane region" description="Helical" evidence="11">
    <location>
        <begin position="6"/>
        <end position="25"/>
    </location>
</feature>
<dbReference type="InterPro" id="IPR041489">
    <property type="entry name" value="PDZ_6"/>
</dbReference>
<keyword evidence="6 11" id="KW-0378">Hydrolase</keyword>
<feature type="transmembrane region" description="Helical" evidence="11">
    <location>
        <begin position="201"/>
        <end position="227"/>
    </location>
</feature>
<evidence type="ECO:0000256" key="2">
    <source>
        <dbReference type="ARBA" id="ARBA00004141"/>
    </source>
</evidence>
<dbReference type="InterPro" id="IPR001478">
    <property type="entry name" value="PDZ"/>
</dbReference>
<dbReference type="GO" id="GO:0046872">
    <property type="term" value="F:metal ion binding"/>
    <property type="evidence" value="ECO:0007669"/>
    <property type="project" value="UniProtKB-KW"/>
</dbReference>
<keyword evidence="9 11" id="KW-0482">Metalloprotease</keyword>
<dbReference type="SMART" id="SM00228">
    <property type="entry name" value="PDZ"/>
    <property type="match status" value="1"/>
</dbReference>
<dbReference type="Pfam" id="PF02163">
    <property type="entry name" value="Peptidase_M50"/>
    <property type="match status" value="1"/>
</dbReference>
<dbReference type="InterPro" id="IPR008915">
    <property type="entry name" value="Peptidase_M50"/>
</dbReference>
<dbReference type="Proteomes" id="UP000199387">
    <property type="component" value="Unassembled WGS sequence"/>
</dbReference>
<dbReference type="InterPro" id="IPR036034">
    <property type="entry name" value="PDZ_sf"/>
</dbReference>
<evidence type="ECO:0000256" key="11">
    <source>
        <dbReference type="RuleBase" id="RU362031"/>
    </source>
</evidence>
<dbReference type="PANTHER" id="PTHR42837">
    <property type="entry name" value="REGULATOR OF SIGMA-E PROTEASE RSEP"/>
    <property type="match status" value="1"/>
</dbReference>
<evidence type="ECO:0000313" key="13">
    <source>
        <dbReference type="EMBL" id="SDC12169.1"/>
    </source>
</evidence>
<dbReference type="CDD" id="cd06163">
    <property type="entry name" value="S2P-M50_PDZ_RseP-like"/>
    <property type="match status" value="1"/>
</dbReference>
<evidence type="ECO:0000256" key="9">
    <source>
        <dbReference type="ARBA" id="ARBA00023049"/>
    </source>
</evidence>
<evidence type="ECO:0000256" key="6">
    <source>
        <dbReference type="ARBA" id="ARBA00022801"/>
    </source>
</evidence>
<dbReference type="STRING" id="1236220.SAMN04488112_103124"/>
<dbReference type="AlphaFoldDB" id="A0A1G6J094"/>
<comment type="cofactor">
    <cofactor evidence="1 11">
        <name>Zn(2+)</name>
        <dbReference type="ChEBI" id="CHEBI:29105"/>
    </cofactor>
</comment>
<dbReference type="GO" id="GO:0016020">
    <property type="term" value="C:membrane"/>
    <property type="evidence" value="ECO:0007669"/>
    <property type="project" value="UniProtKB-SubCell"/>
</dbReference>
<name>A0A1G6J094_9BACL</name>
<dbReference type="OrthoDB" id="9782003at2"/>
<dbReference type="CDD" id="cd23081">
    <property type="entry name" value="cpPDZ_EcRseP-like"/>
    <property type="match status" value="1"/>
</dbReference>
<evidence type="ECO:0000256" key="4">
    <source>
        <dbReference type="ARBA" id="ARBA00022670"/>
    </source>
</evidence>
<organism evidence="13 14">
    <name type="scientific">Melghirimyces thermohalophilus</name>
    <dbReference type="NCBI Taxonomy" id="1236220"/>
    <lineage>
        <taxon>Bacteria</taxon>
        <taxon>Bacillati</taxon>
        <taxon>Bacillota</taxon>
        <taxon>Bacilli</taxon>
        <taxon>Bacillales</taxon>
        <taxon>Thermoactinomycetaceae</taxon>
        <taxon>Melghirimyces</taxon>
    </lineage>
</organism>
<evidence type="ECO:0000256" key="8">
    <source>
        <dbReference type="ARBA" id="ARBA00022989"/>
    </source>
</evidence>
<keyword evidence="14" id="KW-1185">Reference proteome</keyword>
<comment type="similarity">
    <text evidence="3 11">Belongs to the peptidase M50B family.</text>
</comment>
<feature type="domain" description="PDZ" evidence="12">
    <location>
        <begin position="214"/>
        <end position="265"/>
    </location>
</feature>
<keyword evidence="11" id="KW-0479">Metal-binding</keyword>
<feature type="transmembrane region" description="Helical" evidence="11">
    <location>
        <begin position="421"/>
        <end position="439"/>
    </location>
</feature>
<evidence type="ECO:0000313" key="14">
    <source>
        <dbReference type="Proteomes" id="UP000199387"/>
    </source>
</evidence>
<dbReference type="SUPFAM" id="SSF50156">
    <property type="entry name" value="PDZ domain-like"/>
    <property type="match status" value="1"/>
</dbReference>
<evidence type="ECO:0000256" key="3">
    <source>
        <dbReference type="ARBA" id="ARBA00007931"/>
    </source>
</evidence>
<evidence type="ECO:0000256" key="7">
    <source>
        <dbReference type="ARBA" id="ARBA00022833"/>
    </source>
</evidence>
<dbReference type="PANTHER" id="PTHR42837:SF2">
    <property type="entry name" value="MEMBRANE METALLOPROTEASE ARASP2, CHLOROPLASTIC-RELATED"/>
    <property type="match status" value="1"/>
</dbReference>
<dbReference type="InterPro" id="IPR004387">
    <property type="entry name" value="Pept_M50_Zn"/>
</dbReference>
<accession>A0A1G6J094</accession>
<dbReference type="Pfam" id="PF17820">
    <property type="entry name" value="PDZ_6"/>
    <property type="match status" value="1"/>
</dbReference>
<dbReference type="GO" id="GO:0006508">
    <property type="term" value="P:proteolysis"/>
    <property type="evidence" value="ECO:0007669"/>
    <property type="project" value="UniProtKB-KW"/>
</dbReference>
<dbReference type="RefSeq" id="WP_091566548.1">
    <property type="nucleotide sequence ID" value="NZ_FMZA01000003.1"/>
</dbReference>
<proteinExistence type="inferred from homology"/>
<keyword evidence="7 11" id="KW-0862">Zinc</keyword>
<dbReference type="PROSITE" id="PS50106">
    <property type="entry name" value="PDZ"/>
    <property type="match status" value="1"/>
</dbReference>
<keyword evidence="4 13" id="KW-0645">Protease</keyword>
<evidence type="ECO:0000259" key="12">
    <source>
        <dbReference type="PROSITE" id="PS50106"/>
    </source>
</evidence>
<evidence type="ECO:0000256" key="5">
    <source>
        <dbReference type="ARBA" id="ARBA00022692"/>
    </source>
</evidence>
<dbReference type="EMBL" id="FMZA01000003">
    <property type="protein sequence ID" value="SDC12169.1"/>
    <property type="molecule type" value="Genomic_DNA"/>
</dbReference>
<dbReference type="GO" id="GO:0004222">
    <property type="term" value="F:metalloendopeptidase activity"/>
    <property type="evidence" value="ECO:0007669"/>
    <property type="project" value="InterPro"/>
</dbReference>
<sequence>MQTVISFVLLISVLVFIHELGHFIFAKRAGILVREFAIGFGPKLISWFRGETQYSVRILPLGGYVRMAGEDPEIAELKTGSQLVLDRDSDGRVIRIRAPKSASSGNASSMDEVAREYGEVDDFAGSDLPAHLPPAVDAVSGKMLEADLEDKLFILIEDEEGNEVKYRLHPQAVIQYDEKNIVQIAPLDRQFSSKGVLDRGLTILAGPVFNLLLTVILMAVLTLVIGLETKVSIQNVLPNSPAQEAGIQPGDVVREVEGKQVNSLNDIRIPLQDAQGGPVDMVVERANQQYQTTITPEKKNDVYMIGIEMKQELRDATISEAVVNGFTQTYDLGVVMVRGISQLITGQVGLENLAGPVGIADITGEAAEAGWIPLVRLAALLSLNLGILNILPFPALDGGRLVFIVLEAFRGKPVDPSKESLVHFVGFALLMMLMLFITYNDILRVFFR</sequence>
<evidence type="ECO:0000256" key="10">
    <source>
        <dbReference type="ARBA" id="ARBA00023136"/>
    </source>
</evidence>
<keyword evidence="5 11" id="KW-0812">Transmembrane</keyword>
<gene>
    <name evidence="13" type="ORF">SAMN04488112_103124</name>
</gene>
<keyword evidence="8 11" id="KW-1133">Transmembrane helix</keyword>
<dbReference type="EC" id="3.4.24.-" evidence="11"/>
<reference evidence="13 14" key="1">
    <citation type="submission" date="2016-10" db="EMBL/GenBank/DDBJ databases">
        <authorList>
            <person name="de Groot N.N."/>
        </authorList>
    </citation>
    <scope>NUCLEOTIDE SEQUENCE [LARGE SCALE GENOMIC DNA]</scope>
    <source>
        <strain evidence="13 14">DSM 45514</strain>
    </source>
</reference>